<evidence type="ECO:0000256" key="1">
    <source>
        <dbReference type="SAM" id="SignalP"/>
    </source>
</evidence>
<feature type="signal peptide" evidence="1">
    <location>
        <begin position="1"/>
        <end position="27"/>
    </location>
</feature>
<evidence type="ECO:0008006" key="4">
    <source>
        <dbReference type="Google" id="ProtNLM"/>
    </source>
</evidence>
<dbReference type="RefSeq" id="WP_244785661.1">
    <property type="nucleotide sequence ID" value="NZ_CP091508.1"/>
</dbReference>
<keyword evidence="1" id="KW-0732">Signal</keyword>
<organism evidence="2 3">
    <name type="scientific">Uruburuella testudinis</name>
    <dbReference type="NCBI Taxonomy" id="1282863"/>
    <lineage>
        <taxon>Bacteria</taxon>
        <taxon>Pseudomonadati</taxon>
        <taxon>Pseudomonadota</taxon>
        <taxon>Betaproteobacteria</taxon>
        <taxon>Neisseriales</taxon>
        <taxon>Neisseriaceae</taxon>
        <taxon>Uruburuella</taxon>
    </lineage>
</organism>
<name>A0ABY4DX66_9NEIS</name>
<keyword evidence="3" id="KW-1185">Reference proteome</keyword>
<dbReference type="Proteomes" id="UP000829817">
    <property type="component" value="Chromosome"/>
</dbReference>
<dbReference type="EMBL" id="CP091508">
    <property type="protein sequence ID" value="UOO82197.1"/>
    <property type="molecule type" value="Genomic_DNA"/>
</dbReference>
<protein>
    <recommendedName>
        <fullName evidence="4">Membrane-bound lysozyme inhibitor of c-type lysozyme MliC</fullName>
    </recommendedName>
</protein>
<proteinExistence type="predicted"/>
<evidence type="ECO:0000313" key="2">
    <source>
        <dbReference type="EMBL" id="UOO82197.1"/>
    </source>
</evidence>
<evidence type="ECO:0000313" key="3">
    <source>
        <dbReference type="Proteomes" id="UP000829817"/>
    </source>
</evidence>
<sequence length="160" mass="17457">MMNTHFFLPVAALLALAACSPASQDHAGTASAPQEAAASAAPDDIAPAEHQLVINDARWQAYRCDEDRSIEARYVAGEAHAVAQIRYNGQTVTMDYDGELSNEDLTAFSGGDYTWTISNQHNADFYREDNGFLVRHEQQEVNQEATPVDNILVKNCTPAA</sequence>
<gene>
    <name evidence="2" type="ORF">LVJ83_01595</name>
</gene>
<feature type="chain" id="PRO_5047114986" description="Membrane-bound lysozyme inhibitor of c-type lysozyme MliC" evidence="1">
    <location>
        <begin position="28"/>
        <end position="160"/>
    </location>
</feature>
<reference evidence="2 3" key="1">
    <citation type="journal article" date="2022" name="Res Sq">
        <title>Evolution of multicellular longitudinally dividing oral cavity symbionts (Neisseriaceae).</title>
        <authorList>
            <person name="Nyongesa S."/>
            <person name="Weber P."/>
            <person name="Bernet E."/>
            <person name="Pullido F."/>
            <person name="Nieckarz M."/>
            <person name="Delaby M."/>
            <person name="Nieves C."/>
            <person name="Viehboeck T."/>
            <person name="Krause N."/>
            <person name="Rivera-Millot A."/>
            <person name="Nakamura A."/>
            <person name="Vischer N."/>
            <person name="VanNieuwenhze M."/>
            <person name="Brun Y."/>
            <person name="Cava F."/>
            <person name="Bulgheresi S."/>
            <person name="Veyrier F."/>
        </authorList>
    </citation>
    <scope>NUCLEOTIDE SEQUENCE [LARGE SCALE GENOMIC DNA]</scope>
    <source>
        <strain evidence="2 3">CCUG 63373m</strain>
    </source>
</reference>
<accession>A0ABY4DX66</accession>